<sequence length="230" mass="24441">MSGSTKDAVLSRIRRANGARPNDEERQRAVEARLQGRPLGVVPARGQLPSAERVALFVVMAEAANATVAQIGSMAELPGEVARYLRERNLPATLKMGADRRLSEADFSATAIEVTQGASEGDDLNSLSHAEAGIAETGTLVLTSGPDNPTSLNFLPENHIVVIQADTIEGAMEAVFERLRERHGGTLPRTVNTITGPSRSADIEQTLLLGAHGPKALHIVVLDRTAAPMQ</sequence>
<dbReference type="PANTHER" id="PTHR43682:SF1">
    <property type="entry name" value="LACTATE UTILIZATION PROTEIN C"/>
    <property type="match status" value="1"/>
</dbReference>
<reference evidence="3 4" key="1">
    <citation type="submission" date="2017-04" db="EMBL/GenBank/DDBJ databases">
        <authorList>
            <person name="Afonso C.L."/>
            <person name="Miller P.J."/>
            <person name="Scott M.A."/>
            <person name="Spackman E."/>
            <person name="Goraichik I."/>
            <person name="Dimitrov K.M."/>
            <person name="Suarez D.L."/>
            <person name="Swayne D.E."/>
        </authorList>
    </citation>
    <scope>NUCLEOTIDE SEQUENCE [LARGE SCALE GENOMIC DNA]</scope>
    <source>
        <strain evidence="3 4">CGMCC 1.10972</strain>
    </source>
</reference>
<dbReference type="InterPro" id="IPR003741">
    <property type="entry name" value="LUD_dom"/>
</dbReference>
<proteinExistence type="predicted"/>
<dbReference type="InterPro" id="IPR037171">
    <property type="entry name" value="NagB/RpiA_transferase-like"/>
</dbReference>
<dbReference type="PANTHER" id="PTHR43682">
    <property type="entry name" value="LACTATE UTILIZATION PROTEIN C"/>
    <property type="match status" value="1"/>
</dbReference>
<dbReference type="OrthoDB" id="9794157at2"/>
<dbReference type="STRING" id="937218.SAMN06297251_105220"/>
<accession>A0A1W2B0C3</accession>
<dbReference type="Proteomes" id="UP000192656">
    <property type="component" value="Unassembled WGS sequence"/>
</dbReference>
<dbReference type="Pfam" id="PF02589">
    <property type="entry name" value="LUD_dom"/>
    <property type="match status" value="1"/>
</dbReference>
<dbReference type="Gene3D" id="3.40.50.10420">
    <property type="entry name" value="NagB/RpiA/CoA transferase-like"/>
    <property type="match status" value="1"/>
</dbReference>
<evidence type="ECO:0000256" key="1">
    <source>
        <dbReference type="SAM" id="MobiDB-lite"/>
    </source>
</evidence>
<name>A0A1W2B0C3_9HYPH</name>
<dbReference type="EMBL" id="FWXR01000005">
    <property type="protein sequence ID" value="SMC66161.1"/>
    <property type="molecule type" value="Genomic_DNA"/>
</dbReference>
<feature type="region of interest" description="Disordered" evidence="1">
    <location>
        <begin position="1"/>
        <end position="26"/>
    </location>
</feature>
<evidence type="ECO:0000313" key="3">
    <source>
        <dbReference type="EMBL" id="SMC66161.1"/>
    </source>
</evidence>
<dbReference type="InterPro" id="IPR024185">
    <property type="entry name" value="FTHF_cligase-like_sf"/>
</dbReference>
<gene>
    <name evidence="3" type="ORF">SAMN06297251_105220</name>
</gene>
<organism evidence="3 4">
    <name type="scientific">Fulvimarina manganoxydans</name>
    <dbReference type="NCBI Taxonomy" id="937218"/>
    <lineage>
        <taxon>Bacteria</taxon>
        <taxon>Pseudomonadati</taxon>
        <taxon>Pseudomonadota</taxon>
        <taxon>Alphaproteobacteria</taxon>
        <taxon>Hyphomicrobiales</taxon>
        <taxon>Aurantimonadaceae</taxon>
        <taxon>Fulvimarina</taxon>
    </lineage>
</organism>
<dbReference type="RefSeq" id="WP_084409634.1">
    <property type="nucleotide sequence ID" value="NZ_FWXR01000005.1"/>
</dbReference>
<dbReference type="SUPFAM" id="SSF100950">
    <property type="entry name" value="NagB/RpiA/CoA transferase-like"/>
    <property type="match status" value="1"/>
</dbReference>
<protein>
    <submittedName>
        <fullName evidence="3">L-lactate dehydrogenase complex protein LldG</fullName>
    </submittedName>
</protein>
<keyword evidence="4" id="KW-1185">Reference proteome</keyword>
<feature type="domain" description="LUD" evidence="2">
    <location>
        <begin position="127"/>
        <end position="222"/>
    </location>
</feature>
<evidence type="ECO:0000313" key="4">
    <source>
        <dbReference type="Proteomes" id="UP000192656"/>
    </source>
</evidence>
<dbReference type="AlphaFoldDB" id="A0A1W2B0C3"/>
<evidence type="ECO:0000259" key="2">
    <source>
        <dbReference type="Pfam" id="PF02589"/>
    </source>
</evidence>